<gene>
    <name evidence="1" type="ORF">FAZ97_09200</name>
</gene>
<dbReference type="EMBL" id="CP046909">
    <property type="protein sequence ID" value="QGZ56141.1"/>
    <property type="molecule type" value="Genomic_DNA"/>
</dbReference>
<evidence type="ECO:0000313" key="1">
    <source>
        <dbReference type="EMBL" id="QGZ56141.1"/>
    </source>
</evidence>
<dbReference type="OrthoDB" id="9133964at2"/>
<dbReference type="AlphaFoldDB" id="A0A7Z2G6U5"/>
<evidence type="ECO:0008006" key="3">
    <source>
        <dbReference type="Google" id="ProtNLM"/>
    </source>
</evidence>
<proteinExistence type="predicted"/>
<dbReference type="KEGG" id="pacp:FAZ97_09200"/>
<dbReference type="Proteomes" id="UP000434209">
    <property type="component" value="Chromosome 1"/>
</dbReference>
<protein>
    <recommendedName>
        <fullName evidence="3">HPt domain-containing protein</fullName>
    </recommendedName>
</protein>
<sequence>MKHTVSEMKHISSSTDNARAEVAEFCAEVLIEARARFDLVKSIVELRSILDSKQLAIAADARAGIRHIHAGVQAVVDYHHHQRGALDGRFDETLATTAKYLDDVEALYSWLDKLYSRN</sequence>
<evidence type="ECO:0000313" key="2">
    <source>
        <dbReference type="Proteomes" id="UP000434209"/>
    </source>
</evidence>
<reference evidence="1 2" key="1">
    <citation type="submission" date="2019-12" db="EMBL/GenBank/DDBJ databases">
        <title>Paraburkholderia acidiphila 7Q-K02 sp. nov and Paraburkholderia acidisoli DHF22 sp. nov., two strains isolated from forest soil.</title>
        <authorList>
            <person name="Gao Z."/>
            <person name="Qiu L."/>
        </authorList>
    </citation>
    <scope>NUCLEOTIDE SEQUENCE [LARGE SCALE GENOMIC DNA]</scope>
    <source>
        <strain evidence="1 2">7Q-K02</strain>
    </source>
</reference>
<organism evidence="1 2">
    <name type="scientific">Paraburkholderia acidiphila</name>
    <dbReference type="NCBI Taxonomy" id="2571747"/>
    <lineage>
        <taxon>Bacteria</taxon>
        <taxon>Pseudomonadati</taxon>
        <taxon>Pseudomonadota</taxon>
        <taxon>Betaproteobacteria</taxon>
        <taxon>Burkholderiales</taxon>
        <taxon>Burkholderiaceae</taxon>
        <taxon>Paraburkholderia</taxon>
    </lineage>
</organism>
<accession>A0A7Z2G6U5</accession>
<keyword evidence="2" id="KW-1185">Reference proteome</keyword>
<name>A0A7Z2G6U5_9BURK</name>